<dbReference type="PANTHER" id="PTHR13800:SF1">
    <property type="entry name" value="TRANSIENT RECEPTOR POTENTIAL CATION CHANNEL TRPM"/>
    <property type="match status" value="1"/>
</dbReference>
<keyword evidence="1" id="KW-0812">Transmembrane</keyword>
<keyword evidence="2" id="KW-1185">Reference proteome</keyword>
<evidence type="ECO:0000313" key="2">
    <source>
        <dbReference type="Proteomes" id="UP000887540"/>
    </source>
</evidence>
<dbReference type="PANTHER" id="PTHR13800">
    <property type="entry name" value="TRANSIENT RECEPTOR POTENTIAL CATION CHANNEL, SUBFAMILY M, MEMBER 6"/>
    <property type="match status" value="1"/>
</dbReference>
<protein>
    <submittedName>
        <fullName evidence="3">Ion transport domain-containing protein</fullName>
    </submittedName>
</protein>
<dbReference type="GO" id="GO:0005886">
    <property type="term" value="C:plasma membrane"/>
    <property type="evidence" value="ECO:0007669"/>
    <property type="project" value="TreeGrafter"/>
</dbReference>
<accession>A0A914DFJ8</accession>
<dbReference type="GO" id="GO:0030001">
    <property type="term" value="P:metal ion transport"/>
    <property type="evidence" value="ECO:0007669"/>
    <property type="project" value="TreeGrafter"/>
</dbReference>
<dbReference type="InterPro" id="IPR050927">
    <property type="entry name" value="TRPM"/>
</dbReference>
<proteinExistence type="predicted"/>
<dbReference type="AlphaFoldDB" id="A0A914DFJ8"/>
<sequence length="124" mass="14975">MPLPEGISFTRKKPIKFRRKLYEFFVAPITTFWAWSLNFLVFLTIFTYVLLIKTPPFPTFLEWYLCFYVLVFGLEIIRRFFTSEPEKLREKLAYFFVNYWNALTTLAIVMFLSGFTFRLVESTM</sequence>
<feature type="transmembrane region" description="Helical" evidence="1">
    <location>
        <begin position="21"/>
        <end position="49"/>
    </location>
</feature>
<dbReference type="WBParaSite" id="ACRNAN_scaffold25851.g30832.t1">
    <property type="protein sequence ID" value="ACRNAN_scaffold25851.g30832.t1"/>
    <property type="gene ID" value="ACRNAN_scaffold25851.g30832"/>
</dbReference>
<reference evidence="3" key="1">
    <citation type="submission" date="2022-11" db="UniProtKB">
        <authorList>
            <consortium name="WormBaseParasite"/>
        </authorList>
    </citation>
    <scope>IDENTIFICATION</scope>
</reference>
<dbReference type="GO" id="GO:0005261">
    <property type="term" value="F:monoatomic cation channel activity"/>
    <property type="evidence" value="ECO:0007669"/>
    <property type="project" value="TreeGrafter"/>
</dbReference>
<feature type="transmembrane region" description="Helical" evidence="1">
    <location>
        <begin position="61"/>
        <end position="81"/>
    </location>
</feature>
<dbReference type="Proteomes" id="UP000887540">
    <property type="component" value="Unplaced"/>
</dbReference>
<feature type="transmembrane region" description="Helical" evidence="1">
    <location>
        <begin position="93"/>
        <end position="117"/>
    </location>
</feature>
<evidence type="ECO:0000313" key="3">
    <source>
        <dbReference type="WBParaSite" id="ACRNAN_scaffold25851.g30832.t1"/>
    </source>
</evidence>
<keyword evidence="1" id="KW-1133">Transmembrane helix</keyword>
<name>A0A914DFJ8_9BILA</name>
<evidence type="ECO:0000256" key="1">
    <source>
        <dbReference type="SAM" id="Phobius"/>
    </source>
</evidence>
<keyword evidence="1" id="KW-0472">Membrane</keyword>
<organism evidence="2 3">
    <name type="scientific">Acrobeloides nanus</name>
    <dbReference type="NCBI Taxonomy" id="290746"/>
    <lineage>
        <taxon>Eukaryota</taxon>
        <taxon>Metazoa</taxon>
        <taxon>Ecdysozoa</taxon>
        <taxon>Nematoda</taxon>
        <taxon>Chromadorea</taxon>
        <taxon>Rhabditida</taxon>
        <taxon>Tylenchina</taxon>
        <taxon>Cephalobomorpha</taxon>
        <taxon>Cephaloboidea</taxon>
        <taxon>Cephalobidae</taxon>
        <taxon>Acrobeloides</taxon>
    </lineage>
</organism>